<reference evidence="20" key="1">
    <citation type="thesis" date="2017" institute="China Agricultural University">
        <title>Studies on the comparative mitochondrial genomics and phylogeny of Heteroptera (Insecta: Hemiptera).</title>
        <authorList>
            <person name="Jiang P."/>
        </authorList>
    </citation>
    <scope>NUCLEOTIDE SEQUENCE</scope>
</reference>
<evidence type="ECO:0000256" key="10">
    <source>
        <dbReference type="ARBA" id="ARBA00022982"/>
    </source>
</evidence>
<keyword evidence="10 17" id="KW-0249">Electron transport</keyword>
<dbReference type="GO" id="GO:0031966">
    <property type="term" value="C:mitochondrial membrane"/>
    <property type="evidence" value="ECO:0007669"/>
    <property type="project" value="UniProtKB-SubCell"/>
</dbReference>
<dbReference type="GO" id="GO:0048039">
    <property type="term" value="F:ubiquinone binding"/>
    <property type="evidence" value="ECO:0007669"/>
    <property type="project" value="TreeGrafter"/>
</dbReference>
<name>A0A343W8Z9_9HEMI</name>
<dbReference type="Pfam" id="PF00361">
    <property type="entry name" value="Proton_antipo_M"/>
    <property type="match status" value="1"/>
</dbReference>
<feature type="transmembrane region" description="Helical" evidence="17">
    <location>
        <begin position="268"/>
        <end position="290"/>
    </location>
</feature>
<evidence type="ECO:0000256" key="11">
    <source>
        <dbReference type="ARBA" id="ARBA00022989"/>
    </source>
</evidence>
<feature type="transmembrane region" description="Helical" evidence="17">
    <location>
        <begin position="84"/>
        <end position="101"/>
    </location>
</feature>
<keyword evidence="15 17" id="KW-0472">Membrane</keyword>
<dbReference type="CTD" id="4538"/>
<comment type="subcellular location">
    <subcellularLocation>
        <location evidence="2 17">Mitochondrion membrane</location>
        <topology evidence="2 17">Multi-pass membrane protein</topology>
    </subcellularLocation>
</comment>
<evidence type="ECO:0000256" key="3">
    <source>
        <dbReference type="ARBA" id="ARBA00009025"/>
    </source>
</evidence>
<geneLocation type="mitochondrion" evidence="20"/>
<evidence type="ECO:0000313" key="20">
    <source>
        <dbReference type="EMBL" id="AVZ00839.1"/>
    </source>
</evidence>
<protein>
    <recommendedName>
        <fullName evidence="5 17">NADH-ubiquinone oxidoreductase chain 4</fullName>
        <ecNumber evidence="4 17">7.1.1.2</ecNumber>
    </recommendedName>
</protein>
<dbReference type="InterPro" id="IPR000260">
    <property type="entry name" value="NADH4_N"/>
</dbReference>
<evidence type="ECO:0000256" key="12">
    <source>
        <dbReference type="ARBA" id="ARBA00023027"/>
    </source>
</evidence>
<feature type="transmembrane region" description="Helical" evidence="17">
    <location>
        <begin position="179"/>
        <end position="199"/>
    </location>
</feature>
<organism evidence="20">
    <name type="scientific">Tessaratoma papillosa</name>
    <dbReference type="NCBI Taxonomy" id="236711"/>
    <lineage>
        <taxon>Eukaryota</taxon>
        <taxon>Metazoa</taxon>
        <taxon>Ecdysozoa</taxon>
        <taxon>Arthropoda</taxon>
        <taxon>Hexapoda</taxon>
        <taxon>Insecta</taxon>
        <taxon>Pterygota</taxon>
        <taxon>Neoptera</taxon>
        <taxon>Paraneoptera</taxon>
        <taxon>Hemiptera</taxon>
        <taxon>Heteroptera</taxon>
        <taxon>Panheteroptera</taxon>
        <taxon>Pentatomomorpha</taxon>
        <taxon>Pentatomoidea</taxon>
        <taxon>Tessaratomidae</taxon>
        <taxon>Tessaratoma</taxon>
    </lineage>
</organism>
<dbReference type="PANTHER" id="PTHR43507:SF20">
    <property type="entry name" value="NADH-UBIQUINONE OXIDOREDUCTASE CHAIN 4"/>
    <property type="match status" value="1"/>
</dbReference>
<accession>A0A343W8Z9</accession>
<evidence type="ECO:0000256" key="6">
    <source>
        <dbReference type="ARBA" id="ARBA00022448"/>
    </source>
</evidence>
<dbReference type="GO" id="GO:0003954">
    <property type="term" value="F:NADH dehydrogenase activity"/>
    <property type="evidence" value="ECO:0007669"/>
    <property type="project" value="TreeGrafter"/>
</dbReference>
<comment type="function">
    <text evidence="1">Core subunit of the mitochondrial membrane respiratory chain NADH dehydrogenase (Complex I) that is believed to belong to the minimal assembly required for catalysis. Complex I functions in the transfer of electrons from NADH to the respiratory chain. The immediate electron acceptor for the enzyme is believed to be ubiquinone.</text>
</comment>
<feature type="transmembrane region" description="Helical" evidence="17">
    <location>
        <begin position="53"/>
        <end position="77"/>
    </location>
</feature>
<proteinExistence type="inferred from homology"/>
<dbReference type="Pfam" id="PF01059">
    <property type="entry name" value="Oxidored_q5_N"/>
    <property type="match status" value="1"/>
</dbReference>
<evidence type="ECO:0000256" key="2">
    <source>
        <dbReference type="ARBA" id="ARBA00004225"/>
    </source>
</evidence>
<keyword evidence="13 17" id="KW-0830">Ubiquinone</keyword>
<comment type="function">
    <text evidence="17">Core subunit of the mitochondrial membrane respiratory chain NADH dehydrogenase (Complex I) which catalyzes electron transfer from NADH through the respiratory chain, using ubiquinone as an electron acceptor. Essential for the catalytic activity and assembly of complex I.</text>
</comment>
<feature type="transmembrane region" description="Helical" evidence="17">
    <location>
        <begin position="136"/>
        <end position="159"/>
    </location>
</feature>
<dbReference type="RefSeq" id="YP_009485703.1">
    <property type="nucleotide sequence ID" value="NC_037742.1"/>
</dbReference>
<keyword evidence="6 17" id="KW-0813">Transport</keyword>
<keyword evidence="14 17" id="KW-0496">Mitochondrion</keyword>
<feature type="domain" description="NADH:ubiquinone oxidoreductase chain 4 N-terminal" evidence="19">
    <location>
        <begin position="1"/>
        <end position="100"/>
    </location>
</feature>
<keyword evidence="7 17" id="KW-0679">Respiratory chain</keyword>
<evidence type="ECO:0000256" key="17">
    <source>
        <dbReference type="RuleBase" id="RU003297"/>
    </source>
</evidence>
<dbReference type="EC" id="7.1.1.2" evidence="4 17"/>
<dbReference type="GO" id="GO:0042773">
    <property type="term" value="P:ATP synthesis coupled electron transport"/>
    <property type="evidence" value="ECO:0007669"/>
    <property type="project" value="InterPro"/>
</dbReference>
<feature type="transmembrane region" description="Helical" evidence="17">
    <location>
        <begin position="296"/>
        <end position="317"/>
    </location>
</feature>
<feature type="transmembrane region" description="Helical" evidence="17">
    <location>
        <begin position="7"/>
        <end position="33"/>
    </location>
</feature>
<evidence type="ECO:0000256" key="13">
    <source>
        <dbReference type="ARBA" id="ARBA00023075"/>
    </source>
</evidence>
<dbReference type="GeneID" id="36937933"/>
<evidence type="ECO:0000256" key="16">
    <source>
        <dbReference type="ARBA" id="ARBA00049551"/>
    </source>
</evidence>
<keyword evidence="9" id="KW-1278">Translocase</keyword>
<dbReference type="GO" id="GO:0015990">
    <property type="term" value="P:electron transport coupled proton transport"/>
    <property type="evidence" value="ECO:0007669"/>
    <property type="project" value="TreeGrafter"/>
</dbReference>
<evidence type="ECO:0000256" key="1">
    <source>
        <dbReference type="ARBA" id="ARBA00003257"/>
    </source>
</evidence>
<dbReference type="EMBL" id="KY069965">
    <property type="protein sequence ID" value="AVZ00839.1"/>
    <property type="molecule type" value="Genomic_DNA"/>
</dbReference>
<feature type="transmembrane region" description="Helical" evidence="17">
    <location>
        <begin position="206"/>
        <end position="227"/>
    </location>
</feature>
<dbReference type="AlphaFoldDB" id="A0A343W8Z9"/>
<evidence type="ECO:0000256" key="7">
    <source>
        <dbReference type="ARBA" id="ARBA00022660"/>
    </source>
</evidence>
<dbReference type="PRINTS" id="PR01437">
    <property type="entry name" value="NUOXDRDTASE4"/>
</dbReference>
<evidence type="ECO:0000256" key="14">
    <source>
        <dbReference type="ARBA" id="ARBA00023128"/>
    </source>
</evidence>
<evidence type="ECO:0000256" key="4">
    <source>
        <dbReference type="ARBA" id="ARBA00012944"/>
    </source>
</evidence>
<evidence type="ECO:0000256" key="9">
    <source>
        <dbReference type="ARBA" id="ARBA00022967"/>
    </source>
</evidence>
<feature type="domain" description="NADH:quinone oxidoreductase/Mrp antiporter transmembrane" evidence="18">
    <location>
        <begin position="103"/>
        <end position="385"/>
    </location>
</feature>
<evidence type="ECO:0000259" key="18">
    <source>
        <dbReference type="Pfam" id="PF00361"/>
    </source>
</evidence>
<dbReference type="GO" id="GO:0008137">
    <property type="term" value="F:NADH dehydrogenase (ubiquinone) activity"/>
    <property type="evidence" value="ECO:0007669"/>
    <property type="project" value="UniProtKB-UniRule"/>
</dbReference>
<comment type="catalytic activity">
    <reaction evidence="16 17">
        <text>a ubiquinone + NADH + 5 H(+)(in) = a ubiquinol + NAD(+) + 4 H(+)(out)</text>
        <dbReference type="Rhea" id="RHEA:29091"/>
        <dbReference type="Rhea" id="RHEA-COMP:9565"/>
        <dbReference type="Rhea" id="RHEA-COMP:9566"/>
        <dbReference type="ChEBI" id="CHEBI:15378"/>
        <dbReference type="ChEBI" id="CHEBI:16389"/>
        <dbReference type="ChEBI" id="CHEBI:17976"/>
        <dbReference type="ChEBI" id="CHEBI:57540"/>
        <dbReference type="ChEBI" id="CHEBI:57945"/>
        <dbReference type="EC" id="7.1.1.2"/>
    </reaction>
</comment>
<evidence type="ECO:0000256" key="5">
    <source>
        <dbReference type="ARBA" id="ARBA00021006"/>
    </source>
</evidence>
<feature type="transmembrane region" description="Helical" evidence="17">
    <location>
        <begin position="107"/>
        <end position="129"/>
    </location>
</feature>
<dbReference type="InterPro" id="IPR001750">
    <property type="entry name" value="ND/Mrp_TM"/>
</dbReference>
<dbReference type="InterPro" id="IPR003918">
    <property type="entry name" value="NADH_UbQ_OxRdtase"/>
</dbReference>
<evidence type="ECO:0000256" key="15">
    <source>
        <dbReference type="ARBA" id="ARBA00023136"/>
    </source>
</evidence>
<sequence>MMKYLFMILFLIPLMNYWWLTMLCYMMIAFMFVNMNYSMNFLSMISGVFSIDVLSYSMLSLTCWILFLMIMASYIIYKKNENSTEFLFMMIFMMLSLFLTFSADNMIIFYLSFEMSIIPTLFLIFGWGYQPERLLAGYYLIFYTLFASLPMLIGIFYIFNDNFTLNFWFISIEMNIYLYLSMILAFLVKMPMVFVHFWLPKAHVEAPISGSMILAGIMLKLGGYGLFRVGMFLSNYSVSYTYIWVSISLYGAFMVGLLCLCQTDIKSMIAYSSVAHMAMVICGIMSYMSYGLLGSLILMVGHGFCSSGLFCLANIIYERTHSRSFIINKGLINIMPSLSLLWFLLCSSNMASPPSLNLLGEIYIINTMVGWDKFTFLLLMMISFFSCCYSIYLYSFTQHGFIYSGLYFISSGTLREYFLIMLHWIPLNFLILKFDLFSLYF</sequence>
<dbReference type="PANTHER" id="PTHR43507">
    <property type="entry name" value="NADH-UBIQUINONE OXIDOREDUCTASE CHAIN 4"/>
    <property type="match status" value="1"/>
</dbReference>
<keyword evidence="8 17" id="KW-0812">Transmembrane</keyword>
<comment type="similarity">
    <text evidence="3 17">Belongs to the complex I subunit 4 family.</text>
</comment>
<evidence type="ECO:0000259" key="19">
    <source>
        <dbReference type="Pfam" id="PF01059"/>
    </source>
</evidence>
<keyword evidence="12 17" id="KW-0520">NAD</keyword>
<keyword evidence="11 17" id="KW-1133">Transmembrane helix</keyword>
<feature type="transmembrane region" description="Helical" evidence="17">
    <location>
        <begin position="239"/>
        <end position="261"/>
    </location>
</feature>
<feature type="transmembrane region" description="Helical" evidence="17">
    <location>
        <begin position="376"/>
        <end position="396"/>
    </location>
</feature>
<gene>
    <name evidence="20" type="primary">ND4</name>
</gene>
<evidence type="ECO:0000256" key="8">
    <source>
        <dbReference type="ARBA" id="ARBA00022692"/>
    </source>
</evidence>